<reference evidence="1" key="1">
    <citation type="submission" date="2022-12" db="EMBL/GenBank/DDBJ databases">
        <title>Genome Sequence of Lasiodiplodia mahajangana.</title>
        <authorList>
            <person name="Buettner E."/>
        </authorList>
    </citation>
    <scope>NUCLEOTIDE SEQUENCE</scope>
    <source>
        <strain evidence="1">VT137</strain>
    </source>
</reference>
<proteinExistence type="predicted"/>
<evidence type="ECO:0000313" key="1">
    <source>
        <dbReference type="EMBL" id="KAJ8128887.1"/>
    </source>
</evidence>
<gene>
    <name evidence="1" type="ORF">O1611_g4747</name>
</gene>
<name>A0ACC2JN04_9PEZI</name>
<protein>
    <submittedName>
        <fullName evidence="1">Uncharacterized protein</fullName>
    </submittedName>
</protein>
<comment type="caution">
    <text evidence="1">The sequence shown here is derived from an EMBL/GenBank/DDBJ whole genome shotgun (WGS) entry which is preliminary data.</text>
</comment>
<dbReference type="EMBL" id="JAPUUL010000930">
    <property type="protein sequence ID" value="KAJ8128887.1"/>
    <property type="molecule type" value="Genomic_DNA"/>
</dbReference>
<accession>A0ACC2JN04</accession>
<evidence type="ECO:0000313" key="2">
    <source>
        <dbReference type="Proteomes" id="UP001153332"/>
    </source>
</evidence>
<organism evidence="1 2">
    <name type="scientific">Lasiodiplodia mahajangana</name>
    <dbReference type="NCBI Taxonomy" id="1108764"/>
    <lineage>
        <taxon>Eukaryota</taxon>
        <taxon>Fungi</taxon>
        <taxon>Dikarya</taxon>
        <taxon>Ascomycota</taxon>
        <taxon>Pezizomycotina</taxon>
        <taxon>Dothideomycetes</taxon>
        <taxon>Dothideomycetes incertae sedis</taxon>
        <taxon>Botryosphaeriales</taxon>
        <taxon>Botryosphaeriaceae</taxon>
        <taxon>Lasiodiplodia</taxon>
    </lineage>
</organism>
<sequence length="972" mass="105791">MYLECGAAAVSLLLEDQTTGGAQSVRKRSLVFEELHIDSPLGIDPAGEVVLRLGEIPGGEKKKWKLTVAFSAIRGSIEQAGREIVHAEGILSFGDGMILSAFNRLVSRQMQGFVDTHTGEKLHRNRAYKLFGNVMKYDTFYMGIQSVQMNDHEAVVAVEVPESQPQSGGNKSRPACDAVILDMCMHATGLLINTGSELSINDVAVMVGLEQAIISPHFKMDDIAGWKVFASTSPNDLVALFSGIRLTRLPISKLEKVFSTTSRSSRPETITGFPPTTRCEVGATPDDKSIAIRNTQHNEARSSFGSIEETLKDLVAECTMVEKSEIPIGEVLAVVGPDSLGSAELSEELLAKFKISVSPEALLDTTLVDLQRLLGAKHTKLPYSTKPLPKAEQESFDADREGAQVKTKLEVLFDILTEYTGARRGDIKPDSMLAELGVDSLSLIDLRQEVEQKLFIDLDLKMDATVSQTMNQFGISSPGMDFSKGPIVFTTTAQVPFQDEITVAYILEAFATLGVDLKTISAGAQVPKVPYVSPKYDKLIDRCWQIPEKRGFISIARHCFGKERNTTITRGKAIFDIQPASQLLKQFEDRFPNYHTETRLMALTGQGLASCLSGDTDLVSLMFGSPQSLKIMEDFYGSSPLAAALTEQLVLFLNTMFRNQQATRPPRPVRILEVGGGAGGTTRWLAKALDKLSIPAHYTHNSPGWDLSSLSTTAGSVSNKINAENERQQGSYRLDTMVYKEVDGVQIHAHVYFPKVCPLLPMPIGPVADVLDAYQWVRDKLPNVASKKGIRLDPSRVVAIGWSTGGQLAMSLGWTTRAAAIPPPKGVLSFYAPVDVESGELDSMNAFASLPKPILNLDHIIRALPLKPVTSSNPGDLRSDLLITLAQERLTLPALFNGLQSKHVSPPQVPTTSQGVYNCTLIIDPPTAERVASISPLAQLGAGHYTVPTFIIHGTKDEVVYAPVTIRTPAPL</sequence>
<keyword evidence="2" id="KW-1185">Reference proteome</keyword>
<dbReference type="Proteomes" id="UP001153332">
    <property type="component" value="Unassembled WGS sequence"/>
</dbReference>